<evidence type="ECO:0000256" key="2">
    <source>
        <dbReference type="ARBA" id="ARBA00022737"/>
    </source>
</evidence>
<evidence type="ECO:0000256" key="7">
    <source>
        <dbReference type="ARBA" id="ARBA00023242"/>
    </source>
</evidence>
<gene>
    <name evidence="11" type="ORF">INT43_006551</name>
</gene>
<dbReference type="PANTHER" id="PTHR16062:SF21">
    <property type="entry name" value="CHROMATIN STRUCTURE-REMODELING COMPLEX SUBUNIT RSC1-RELATED"/>
    <property type="match status" value="1"/>
</dbReference>
<name>A0A8H7UHR8_MORIS</name>
<feature type="region of interest" description="Disordered" evidence="9">
    <location>
        <begin position="154"/>
        <end position="191"/>
    </location>
</feature>
<evidence type="ECO:0000313" key="11">
    <source>
        <dbReference type="EMBL" id="KAG2183545.1"/>
    </source>
</evidence>
<keyword evidence="2" id="KW-0677">Repeat</keyword>
<evidence type="ECO:0000256" key="5">
    <source>
        <dbReference type="ARBA" id="ARBA00023117"/>
    </source>
</evidence>
<proteinExistence type="predicted"/>
<evidence type="ECO:0000256" key="1">
    <source>
        <dbReference type="ARBA" id="ARBA00004123"/>
    </source>
</evidence>
<dbReference type="InterPro" id="IPR037382">
    <property type="entry name" value="Rsc/polybromo"/>
</dbReference>
<dbReference type="EMBL" id="JAEPQZ010000003">
    <property type="protein sequence ID" value="KAG2183545.1"/>
    <property type="molecule type" value="Genomic_DNA"/>
</dbReference>
<keyword evidence="5 8" id="KW-0103">Bromodomain</keyword>
<dbReference type="Proteomes" id="UP000654370">
    <property type="component" value="Unassembled WGS sequence"/>
</dbReference>
<dbReference type="Pfam" id="PF00439">
    <property type="entry name" value="Bromodomain"/>
    <property type="match status" value="1"/>
</dbReference>
<keyword evidence="4" id="KW-0805">Transcription regulation</keyword>
<evidence type="ECO:0000256" key="6">
    <source>
        <dbReference type="ARBA" id="ARBA00023163"/>
    </source>
</evidence>
<dbReference type="SUPFAM" id="SSF47370">
    <property type="entry name" value="Bromodomain"/>
    <property type="match status" value="1"/>
</dbReference>
<reference evidence="11" key="1">
    <citation type="submission" date="2020-12" db="EMBL/GenBank/DDBJ databases">
        <title>Metabolic potential, ecology and presence of endohyphal bacteria is reflected in genomic diversity of Mucoromycotina.</title>
        <authorList>
            <person name="Muszewska A."/>
            <person name="Okrasinska A."/>
            <person name="Steczkiewicz K."/>
            <person name="Drgas O."/>
            <person name="Orlowska M."/>
            <person name="Perlinska-Lenart U."/>
            <person name="Aleksandrzak-Piekarczyk T."/>
            <person name="Szatraj K."/>
            <person name="Zielenkiewicz U."/>
            <person name="Pilsyk S."/>
            <person name="Malc E."/>
            <person name="Mieczkowski P."/>
            <person name="Kruszewska J.S."/>
            <person name="Biernat P."/>
            <person name="Pawlowska J."/>
        </authorList>
    </citation>
    <scope>NUCLEOTIDE SEQUENCE</scope>
    <source>
        <strain evidence="11">WA0000067209</strain>
    </source>
</reference>
<dbReference type="InterPro" id="IPR018359">
    <property type="entry name" value="Bromodomain_CS"/>
</dbReference>
<dbReference type="OrthoDB" id="6017at2759"/>
<dbReference type="InterPro" id="IPR036427">
    <property type="entry name" value="Bromodomain-like_sf"/>
</dbReference>
<evidence type="ECO:0000256" key="4">
    <source>
        <dbReference type="ARBA" id="ARBA00023015"/>
    </source>
</evidence>
<dbReference type="CDD" id="cd04369">
    <property type="entry name" value="Bromodomain"/>
    <property type="match status" value="1"/>
</dbReference>
<dbReference type="GO" id="GO:0003682">
    <property type="term" value="F:chromatin binding"/>
    <property type="evidence" value="ECO:0007669"/>
    <property type="project" value="TreeGrafter"/>
</dbReference>
<dbReference type="Gene3D" id="1.20.920.10">
    <property type="entry name" value="Bromodomain-like"/>
    <property type="match status" value="1"/>
</dbReference>
<dbReference type="PANTHER" id="PTHR16062">
    <property type="entry name" value="SWI/SNF-RELATED"/>
    <property type="match status" value="1"/>
</dbReference>
<sequence length="417" mass="46794">MDKSNFCFSGRFYSTIFEDLPDRDPYPEYFGFITNPLSLQMIDHRMMSGFYPTLQAWEADMTQIFQNAMAFAENSSRVHKDAKLLHRLYFRMKERFLNKHKIDRAQEQQLMIAPLPPWHGEPLPPRAHVKGDALDKATVDAAFGTANMRNSIKNRRFAESDNMSTYSASRPTPSYAPPRPPLASLQMSQPSMPSYSDMPYGVPAYNKPSPPTFRPMSSYAPGVPPPMITTDMGLAHTPPQPMATATIPFQSPPPPPVQQLQQMQAQHAMLSPEVAQLFETTEKRKVDMVLVSSFLAVRLLHELKIESGDKRFEKQVDGHDFAHSILIGSNVQTLVIKTDLLEPLKQQTGRIVVQAAYNHRRLQPSDDPSVWIATPLAHGLNVLSFTVTVDVTPSSSPLAAQDIEAQTYVLFITRSPA</sequence>
<evidence type="ECO:0000313" key="12">
    <source>
        <dbReference type="Proteomes" id="UP000654370"/>
    </source>
</evidence>
<dbReference type="PROSITE" id="PS50014">
    <property type="entry name" value="BROMODOMAIN_2"/>
    <property type="match status" value="1"/>
</dbReference>
<dbReference type="PROSITE" id="PS00633">
    <property type="entry name" value="BROMODOMAIN_1"/>
    <property type="match status" value="1"/>
</dbReference>
<evidence type="ECO:0000256" key="8">
    <source>
        <dbReference type="PROSITE-ProRule" id="PRU00035"/>
    </source>
</evidence>
<dbReference type="GO" id="GO:0016586">
    <property type="term" value="C:RSC-type complex"/>
    <property type="evidence" value="ECO:0007669"/>
    <property type="project" value="InterPro"/>
</dbReference>
<keyword evidence="6" id="KW-0804">Transcription</keyword>
<evidence type="ECO:0000256" key="9">
    <source>
        <dbReference type="SAM" id="MobiDB-lite"/>
    </source>
</evidence>
<evidence type="ECO:0000259" key="10">
    <source>
        <dbReference type="PROSITE" id="PS50014"/>
    </source>
</evidence>
<keyword evidence="3" id="KW-0156">Chromatin regulator</keyword>
<feature type="domain" description="Bromo" evidence="10">
    <location>
        <begin position="9"/>
        <end position="79"/>
    </location>
</feature>
<keyword evidence="12" id="KW-1185">Reference proteome</keyword>
<dbReference type="InterPro" id="IPR001487">
    <property type="entry name" value="Bromodomain"/>
</dbReference>
<accession>A0A8H7UHR8</accession>
<evidence type="ECO:0000256" key="3">
    <source>
        <dbReference type="ARBA" id="ARBA00022853"/>
    </source>
</evidence>
<keyword evidence="7" id="KW-0539">Nucleus</keyword>
<comment type="subcellular location">
    <subcellularLocation>
        <location evidence="1">Nucleus</location>
    </subcellularLocation>
</comment>
<protein>
    <recommendedName>
        <fullName evidence="10">Bromo domain-containing protein</fullName>
    </recommendedName>
</protein>
<comment type="caution">
    <text evidence="11">The sequence shown here is derived from an EMBL/GenBank/DDBJ whole genome shotgun (WGS) entry which is preliminary data.</text>
</comment>
<organism evidence="11 12">
    <name type="scientific">Mortierella isabellina</name>
    <name type="common">Filamentous fungus</name>
    <name type="synonym">Umbelopsis isabellina</name>
    <dbReference type="NCBI Taxonomy" id="91625"/>
    <lineage>
        <taxon>Eukaryota</taxon>
        <taxon>Fungi</taxon>
        <taxon>Fungi incertae sedis</taxon>
        <taxon>Mucoromycota</taxon>
        <taxon>Mucoromycotina</taxon>
        <taxon>Umbelopsidomycetes</taxon>
        <taxon>Umbelopsidales</taxon>
        <taxon>Umbelopsidaceae</taxon>
        <taxon>Umbelopsis</taxon>
    </lineage>
</organism>
<dbReference type="GO" id="GO:0006368">
    <property type="term" value="P:transcription elongation by RNA polymerase II"/>
    <property type="evidence" value="ECO:0007669"/>
    <property type="project" value="TreeGrafter"/>
</dbReference>
<dbReference type="AlphaFoldDB" id="A0A8H7UHR8"/>
<dbReference type="SMART" id="SM00297">
    <property type="entry name" value="BROMO"/>
    <property type="match status" value="1"/>
</dbReference>
<dbReference type="GO" id="GO:0006338">
    <property type="term" value="P:chromatin remodeling"/>
    <property type="evidence" value="ECO:0007669"/>
    <property type="project" value="InterPro"/>
</dbReference>